<keyword evidence="1" id="KW-0812">Transmembrane</keyword>
<reference evidence="2 3" key="1">
    <citation type="submission" date="2020-05" db="EMBL/GenBank/DDBJ databases">
        <title>Distinct polysaccharide utilization as determinants for interspecies competition between intestinal Prevotella spp.</title>
        <authorList>
            <person name="Galvez E.J.C."/>
            <person name="Iljazovic A."/>
            <person name="Strowig T."/>
        </authorList>
    </citation>
    <scope>NUCLEOTIDE SEQUENCE [LARGE SCALE GENOMIC DNA]</scope>
    <source>
        <strain evidence="2 3">PROD</strain>
    </source>
</reference>
<dbReference type="RefSeq" id="WP_172174160.1">
    <property type="nucleotide sequence ID" value="NZ_CASGIA010000049.1"/>
</dbReference>
<proteinExistence type="predicted"/>
<feature type="transmembrane region" description="Helical" evidence="1">
    <location>
        <begin position="216"/>
        <end position="233"/>
    </location>
</feature>
<organism evidence="2 3">
    <name type="scientific">Xylanibacter rodentium</name>
    <dbReference type="NCBI Taxonomy" id="2736289"/>
    <lineage>
        <taxon>Bacteria</taxon>
        <taxon>Pseudomonadati</taxon>
        <taxon>Bacteroidota</taxon>
        <taxon>Bacteroidia</taxon>
        <taxon>Bacteroidales</taxon>
        <taxon>Prevotellaceae</taxon>
        <taxon>Xylanibacter</taxon>
    </lineage>
</organism>
<evidence type="ECO:0000313" key="2">
    <source>
        <dbReference type="EMBL" id="NPE14547.1"/>
    </source>
</evidence>
<feature type="transmembrane region" description="Helical" evidence="1">
    <location>
        <begin position="270"/>
        <end position="296"/>
    </location>
</feature>
<sequence>MQRQKIELYAERTFSRKLSDTFDFLSENGKVLFKFLAYLLLPVSAVQALGMNFYAGDVISIIDNINATDHADFIMHAIIGYAILMLSIMTGAVLSSSLVYGLVRLYGKRQERLQGITMSEMRPVLLTNIWRTVKMGIVIAIIMTMVITLLAVAAVGLGEVAGLGNGAAVLTVFIGIIAVFACGIPLALTLPIYLIEDDSTLWESLTKAFRLGFKTWGGIFGVLFVIGFIVQFIQGVSTMPWYIMLIFKGVLLSSDGAATMVTSPAYTFGMYLFGVVQAFGMYVGYTIIYVATAILYGHAAEKTDGVSVERDVDNFEQMGDDNDDDMALFDSPKP</sequence>
<feature type="transmembrane region" description="Helical" evidence="1">
    <location>
        <begin position="35"/>
        <end position="54"/>
    </location>
</feature>
<keyword evidence="1" id="KW-1133">Transmembrane helix</keyword>
<keyword evidence="1" id="KW-0472">Membrane</keyword>
<dbReference type="Proteomes" id="UP001193734">
    <property type="component" value="Unassembled WGS sequence"/>
</dbReference>
<gene>
    <name evidence="2" type="ORF">HPS55_09470</name>
</gene>
<feature type="transmembrane region" description="Helical" evidence="1">
    <location>
        <begin position="169"/>
        <end position="195"/>
    </location>
</feature>
<keyword evidence="3" id="KW-1185">Reference proteome</keyword>
<evidence type="ECO:0000256" key="1">
    <source>
        <dbReference type="SAM" id="Phobius"/>
    </source>
</evidence>
<evidence type="ECO:0000313" key="3">
    <source>
        <dbReference type="Proteomes" id="UP001193734"/>
    </source>
</evidence>
<feature type="transmembrane region" description="Helical" evidence="1">
    <location>
        <begin position="74"/>
        <end position="103"/>
    </location>
</feature>
<accession>A0ABX2AUV2</accession>
<feature type="transmembrane region" description="Helical" evidence="1">
    <location>
        <begin position="135"/>
        <end position="157"/>
    </location>
</feature>
<dbReference type="GeneID" id="82157990"/>
<name>A0ABX2AUV2_9BACT</name>
<protein>
    <recommendedName>
        <fullName evidence="4">Transmembrane protein</fullName>
    </recommendedName>
</protein>
<evidence type="ECO:0008006" key="4">
    <source>
        <dbReference type="Google" id="ProtNLM"/>
    </source>
</evidence>
<dbReference type="EMBL" id="JABKKE010000015">
    <property type="protein sequence ID" value="NPE14547.1"/>
    <property type="molecule type" value="Genomic_DNA"/>
</dbReference>
<comment type="caution">
    <text evidence="2">The sequence shown here is derived from an EMBL/GenBank/DDBJ whole genome shotgun (WGS) entry which is preliminary data.</text>
</comment>